<name>S2W333_9ACTN</name>
<dbReference type="InterPro" id="IPR025971">
    <property type="entry name" value="LppP/LprE"/>
</dbReference>
<keyword evidence="3" id="KW-0472">Membrane</keyword>
<accession>S2W333</accession>
<evidence type="ECO:0000313" key="7">
    <source>
        <dbReference type="EMBL" id="EPD33576.1"/>
    </source>
</evidence>
<keyword evidence="4" id="KW-0564">Palmitate</keyword>
<dbReference type="Proteomes" id="UP000014417">
    <property type="component" value="Unassembled WGS sequence"/>
</dbReference>
<dbReference type="STRING" id="883161.HMPREF9306_00330"/>
<dbReference type="Pfam" id="PF14041">
    <property type="entry name" value="Lipoprotein_21"/>
    <property type="match status" value="1"/>
</dbReference>
<evidence type="ECO:0000256" key="1">
    <source>
        <dbReference type="ARBA" id="ARBA00022475"/>
    </source>
</evidence>
<dbReference type="HOGENOM" id="CLU_751977_0_0_11"/>
<evidence type="ECO:0000256" key="6">
    <source>
        <dbReference type="SAM" id="SignalP"/>
    </source>
</evidence>
<keyword evidence="1" id="KW-1003">Cell membrane</keyword>
<proteinExistence type="predicted"/>
<dbReference type="EMBL" id="AGZR01000004">
    <property type="protein sequence ID" value="EPD33576.1"/>
    <property type="molecule type" value="Genomic_DNA"/>
</dbReference>
<evidence type="ECO:0000256" key="2">
    <source>
        <dbReference type="ARBA" id="ARBA00022729"/>
    </source>
</evidence>
<dbReference type="RefSeq" id="WP_016455185.1">
    <property type="nucleotide sequence ID" value="NZ_KE150269.1"/>
</dbReference>
<gene>
    <name evidence="7" type="ORF">HMPREF9306_00330</name>
</gene>
<keyword evidence="8" id="KW-1185">Reference proteome</keyword>
<dbReference type="OrthoDB" id="3254867at2"/>
<reference evidence="7 8" key="1">
    <citation type="submission" date="2013-04" db="EMBL/GenBank/DDBJ databases">
        <title>The Genome Sequence of Propionimicrobium lymphophilum ACS-093-V-SCH5.</title>
        <authorList>
            <consortium name="The Broad Institute Genomics Platform"/>
            <person name="Earl A."/>
            <person name="Ward D."/>
            <person name="Feldgarden M."/>
            <person name="Gevers D."/>
            <person name="Saerens B."/>
            <person name="Vaneechoutte M."/>
            <person name="Walker B."/>
            <person name="Young S."/>
            <person name="Zeng Q."/>
            <person name="Gargeya S."/>
            <person name="Fitzgerald M."/>
            <person name="Haas B."/>
            <person name="Abouelleil A."/>
            <person name="Allen A.W."/>
            <person name="Alvarado L."/>
            <person name="Arachchi H.M."/>
            <person name="Berlin A.M."/>
            <person name="Chapman S.B."/>
            <person name="Gainer-Dewar J."/>
            <person name="Goldberg J."/>
            <person name="Griggs A."/>
            <person name="Gujja S."/>
            <person name="Hansen M."/>
            <person name="Howarth C."/>
            <person name="Imamovic A."/>
            <person name="Ireland A."/>
            <person name="Larimer J."/>
            <person name="McCowan C."/>
            <person name="Murphy C."/>
            <person name="Pearson M."/>
            <person name="Poon T.W."/>
            <person name="Priest M."/>
            <person name="Roberts A."/>
            <person name="Saif S."/>
            <person name="Shea T."/>
            <person name="Sisk P."/>
            <person name="Sykes S."/>
            <person name="Wortman J."/>
            <person name="Nusbaum C."/>
            <person name="Birren B."/>
        </authorList>
    </citation>
    <scope>NUCLEOTIDE SEQUENCE [LARGE SCALE GENOMIC DNA]</scope>
    <source>
        <strain evidence="7 8">ACS-093-V-SCH5</strain>
    </source>
</reference>
<dbReference type="PROSITE" id="PS51257">
    <property type="entry name" value="PROKAR_LIPOPROTEIN"/>
    <property type="match status" value="1"/>
</dbReference>
<evidence type="ECO:0000313" key="8">
    <source>
        <dbReference type="Proteomes" id="UP000014417"/>
    </source>
</evidence>
<comment type="caution">
    <text evidence="7">The sequence shown here is derived from an EMBL/GenBank/DDBJ whole genome shotgun (WGS) entry which is preliminary data.</text>
</comment>
<keyword evidence="5" id="KW-0449">Lipoprotein</keyword>
<feature type="chain" id="PRO_5038541724" description="Lipoprotein" evidence="6">
    <location>
        <begin position="25"/>
        <end position="368"/>
    </location>
</feature>
<feature type="signal peptide" evidence="6">
    <location>
        <begin position="1"/>
        <end position="24"/>
    </location>
</feature>
<organism evidence="7 8">
    <name type="scientific">Propionimicrobium lymphophilum ACS-093-V-SCH5</name>
    <dbReference type="NCBI Taxonomy" id="883161"/>
    <lineage>
        <taxon>Bacteria</taxon>
        <taxon>Bacillati</taxon>
        <taxon>Actinomycetota</taxon>
        <taxon>Actinomycetes</taxon>
        <taxon>Propionibacteriales</taxon>
        <taxon>Propionibacteriaceae</taxon>
        <taxon>Propionimicrobium</taxon>
    </lineage>
</organism>
<evidence type="ECO:0000256" key="4">
    <source>
        <dbReference type="ARBA" id="ARBA00023139"/>
    </source>
</evidence>
<evidence type="ECO:0000256" key="3">
    <source>
        <dbReference type="ARBA" id="ARBA00023136"/>
    </source>
</evidence>
<sequence length="368" mass="39507">MKKVFCALFTTLALLLTACSSVLPSSVTNPDGSQKPAAKKNNKKACGLSLEEVAKDALEKAPYKSAKTSWTQSPWAWQEDGVNTSVYDPCAPLSVISIPVSGATADSPEIQLLYSYGEYLYPATKWLFGGTPAIQRISPEEVEVSYRFMKPGDLAPVESTGWAESKFKYDVDQDEVVRTGELPINRIELEDPGIESSGKPAYKDEGRAPGVPAEAYEGAGGPIPEGAKEIPITGVSIQGGETFRSIQTPDKDIGCEFPASGEGLAYCGVMSYLKENKYPEEMGGSFSDGYSTIPAWAFSLNSDKAISAHPETSAPAFFDDRSKHTIIQPGEVMYTGNYVCASSGSALTCWNTSTGHGVYMAPEGYQGW</sequence>
<evidence type="ECO:0008006" key="9">
    <source>
        <dbReference type="Google" id="ProtNLM"/>
    </source>
</evidence>
<protein>
    <recommendedName>
        <fullName evidence="9">Lipoprotein</fullName>
    </recommendedName>
</protein>
<evidence type="ECO:0000256" key="5">
    <source>
        <dbReference type="ARBA" id="ARBA00023288"/>
    </source>
</evidence>
<dbReference type="AlphaFoldDB" id="S2W333"/>
<keyword evidence="2 6" id="KW-0732">Signal</keyword>